<evidence type="ECO:0000256" key="7">
    <source>
        <dbReference type="ARBA" id="ARBA00023136"/>
    </source>
</evidence>
<comment type="caution">
    <text evidence="15">The sequence shown here is derived from an EMBL/GenBank/DDBJ whole genome shotgun (WGS) entry which is preliminary data.</text>
</comment>
<dbReference type="PANTHER" id="PTHR11738">
    <property type="entry name" value="MHC CLASS I NK CELL RECEPTOR"/>
    <property type="match status" value="1"/>
</dbReference>
<dbReference type="PANTHER" id="PTHR11738:SF179">
    <property type="entry name" value="LEUKOCYTE IMMUNOGLOBULIN-LIKE RECEPTOR SUBFAMILY A MEMBER 5"/>
    <property type="match status" value="1"/>
</dbReference>
<evidence type="ECO:0000313" key="15">
    <source>
        <dbReference type="EMBL" id="KAL2762806.1"/>
    </source>
</evidence>
<evidence type="ECO:0000256" key="12">
    <source>
        <dbReference type="SAM" id="Phobius"/>
    </source>
</evidence>
<dbReference type="Proteomes" id="UP001610411">
    <property type="component" value="Unassembled WGS sequence"/>
</dbReference>
<feature type="region of interest" description="Disordered" evidence="11">
    <location>
        <begin position="258"/>
        <end position="282"/>
    </location>
</feature>
<dbReference type="AlphaFoldDB" id="A0ABD2D7Z8"/>
<feature type="transmembrane region" description="Helical" evidence="12">
    <location>
        <begin position="460"/>
        <end position="480"/>
    </location>
</feature>
<feature type="domain" description="Ig-like" evidence="14">
    <location>
        <begin position="325"/>
        <end position="408"/>
    </location>
</feature>
<proteinExistence type="predicted"/>
<evidence type="ECO:0000256" key="4">
    <source>
        <dbReference type="ARBA" id="ARBA00022729"/>
    </source>
</evidence>
<evidence type="ECO:0000256" key="10">
    <source>
        <dbReference type="ARBA" id="ARBA00023319"/>
    </source>
</evidence>
<evidence type="ECO:0000256" key="13">
    <source>
        <dbReference type="SAM" id="SignalP"/>
    </source>
</evidence>
<dbReference type="SUPFAM" id="SSF48726">
    <property type="entry name" value="Immunoglobulin"/>
    <property type="match status" value="4"/>
</dbReference>
<dbReference type="InterPro" id="IPR003599">
    <property type="entry name" value="Ig_sub"/>
</dbReference>
<dbReference type="InterPro" id="IPR007110">
    <property type="entry name" value="Ig-like_dom"/>
</dbReference>
<keyword evidence="2" id="KW-1003">Cell membrane</keyword>
<dbReference type="GO" id="GO:0007166">
    <property type="term" value="P:cell surface receptor signaling pathway"/>
    <property type="evidence" value="ECO:0007669"/>
    <property type="project" value="UniProtKB-ARBA"/>
</dbReference>
<evidence type="ECO:0000256" key="11">
    <source>
        <dbReference type="SAM" id="MobiDB-lite"/>
    </source>
</evidence>
<protein>
    <submittedName>
        <fullName evidence="15">Leukocyte immunoglobulin-like receptor subfamily B member 2 isoform 1</fullName>
    </submittedName>
</protein>
<evidence type="ECO:0000256" key="1">
    <source>
        <dbReference type="ARBA" id="ARBA00004162"/>
    </source>
</evidence>
<keyword evidence="8" id="KW-1015">Disulfide bond</keyword>
<reference evidence="15 16" key="1">
    <citation type="journal article" date="2024" name="G3 (Bethesda)">
        <title>A hybrid genome assembly of the endangered aye-aye (Daubentonia madagascariensis).</title>
        <authorList>
            <person name="Versoza C.J."/>
            <person name="Pfeifer S.P."/>
        </authorList>
    </citation>
    <scope>NUCLEOTIDE SEQUENCE [LARGE SCALE GENOMIC DNA]</scope>
    <source>
        <strain evidence="15">6821</strain>
    </source>
</reference>
<evidence type="ECO:0000256" key="2">
    <source>
        <dbReference type="ARBA" id="ARBA00022475"/>
    </source>
</evidence>
<evidence type="ECO:0000256" key="3">
    <source>
        <dbReference type="ARBA" id="ARBA00022692"/>
    </source>
</evidence>
<feature type="domain" description="Ig-like" evidence="14">
    <location>
        <begin position="124"/>
        <end position="196"/>
    </location>
</feature>
<feature type="region of interest" description="Disordered" evidence="11">
    <location>
        <begin position="486"/>
        <end position="586"/>
    </location>
</feature>
<feature type="chain" id="PRO_5044816999" evidence="13">
    <location>
        <begin position="24"/>
        <end position="595"/>
    </location>
</feature>
<dbReference type="SMART" id="SM00409">
    <property type="entry name" value="IG"/>
    <property type="match status" value="4"/>
</dbReference>
<dbReference type="Pfam" id="PF13895">
    <property type="entry name" value="Ig_2"/>
    <property type="match status" value="1"/>
</dbReference>
<dbReference type="InterPro" id="IPR013151">
    <property type="entry name" value="Immunoglobulin_dom"/>
</dbReference>
<evidence type="ECO:0000256" key="5">
    <source>
        <dbReference type="ARBA" id="ARBA00022737"/>
    </source>
</evidence>
<dbReference type="SMART" id="SM00408">
    <property type="entry name" value="IGc2"/>
    <property type="match status" value="3"/>
</dbReference>
<dbReference type="InterPro" id="IPR036179">
    <property type="entry name" value="Ig-like_dom_sf"/>
</dbReference>
<keyword evidence="10" id="KW-0393">Immunoglobulin domain</keyword>
<sequence length="595" mass="64697">MTPTLTALLCLGLSVGPRTHVQAGTLPKPTLWAEPDSVITWGSPVTMWCQGTLDAQEYHLYKDGESEPWGTQKSLAPGSKAKFNIQYMREHHAGQYRCYYHSPAGWSEPSDSLELKERGDYSKPTLSALPSPVTTSGGNVTLQCVSWLRFDKFILTQEGQPKLSWTLDSLQTSYGQSQALLPVGPVTPSHRWTFRCYGYHRDKPQVWVGPSEPLELLVPGASTKPSLLSPQGPVLAPGQSLTLQCHSDVHYDRFALSQEGGSGLPQRPGRQPQAGLSQADFPLGPVSSSHGGQYRCYGGHNLSSEWSAPSDPLDILIAGWFHDRPSLSVQPGPTVASGEDVTLLCQSRSRMDTFLLAKEGAADAPLRLRSKYIAGQYQAEFSVSPVTSAHGEIYRCYGSHSSSHYLLSLPSDPLELVVSGPSVHPSPPTTEPTPTAGGLRISPSPQGVRPQSGPGRYLEVLIGVSVAFVLLLFFLLFLLLRHRRQGKHRTSAQREADLQRPAGAAEPEPKDRGLQRRSSPAADVQEENLYAAVKDTQPEDGVEPDSRAAASEVPQDVTYAQLHSLTLSRETTEPPWTQEGDPPAEPSVYAALAIH</sequence>
<evidence type="ECO:0000313" key="16">
    <source>
        <dbReference type="Proteomes" id="UP001610411"/>
    </source>
</evidence>
<dbReference type="PROSITE" id="PS50835">
    <property type="entry name" value="IG_LIKE"/>
    <property type="match status" value="2"/>
</dbReference>
<feature type="region of interest" description="Disordered" evidence="11">
    <location>
        <begin position="418"/>
        <end position="452"/>
    </location>
</feature>
<comment type="subcellular location">
    <subcellularLocation>
        <location evidence="1">Cell membrane</location>
        <topology evidence="1">Single-pass membrane protein</topology>
    </subcellularLocation>
</comment>
<evidence type="ECO:0000256" key="8">
    <source>
        <dbReference type="ARBA" id="ARBA00023157"/>
    </source>
</evidence>
<feature type="signal peptide" evidence="13">
    <location>
        <begin position="1"/>
        <end position="23"/>
    </location>
</feature>
<evidence type="ECO:0000256" key="6">
    <source>
        <dbReference type="ARBA" id="ARBA00022989"/>
    </source>
</evidence>
<keyword evidence="16" id="KW-1185">Reference proteome</keyword>
<dbReference type="FunFam" id="2.60.40.10:FF:000049">
    <property type="entry name" value="Leukocyte immunoglobulin-like receptor subfamily B member 1"/>
    <property type="match status" value="4"/>
</dbReference>
<keyword evidence="5" id="KW-0677">Repeat</keyword>
<evidence type="ECO:0000256" key="9">
    <source>
        <dbReference type="ARBA" id="ARBA00023180"/>
    </source>
</evidence>
<evidence type="ECO:0000259" key="14">
    <source>
        <dbReference type="PROSITE" id="PS50835"/>
    </source>
</evidence>
<accession>A0ABD2D7Z8</accession>
<name>A0ABD2D7Z8_DAUMA</name>
<dbReference type="Pfam" id="PF00047">
    <property type="entry name" value="ig"/>
    <property type="match status" value="2"/>
</dbReference>
<dbReference type="Gene3D" id="2.60.40.10">
    <property type="entry name" value="Immunoglobulins"/>
    <property type="match status" value="4"/>
</dbReference>
<dbReference type="InterPro" id="IPR003598">
    <property type="entry name" value="Ig_sub2"/>
</dbReference>
<keyword evidence="9" id="KW-0325">Glycoprotein</keyword>
<keyword evidence="4 13" id="KW-0732">Signal</keyword>
<organism evidence="15 16">
    <name type="scientific">Daubentonia madagascariensis</name>
    <name type="common">Aye-aye</name>
    <name type="synonym">Sciurus madagascariensis</name>
    <dbReference type="NCBI Taxonomy" id="31869"/>
    <lineage>
        <taxon>Eukaryota</taxon>
        <taxon>Metazoa</taxon>
        <taxon>Chordata</taxon>
        <taxon>Craniata</taxon>
        <taxon>Vertebrata</taxon>
        <taxon>Euteleostomi</taxon>
        <taxon>Mammalia</taxon>
        <taxon>Eutheria</taxon>
        <taxon>Euarchontoglires</taxon>
        <taxon>Primates</taxon>
        <taxon>Strepsirrhini</taxon>
        <taxon>Chiromyiformes</taxon>
        <taxon>Daubentoniidae</taxon>
        <taxon>Daubentonia</taxon>
    </lineage>
</organism>
<keyword evidence="3 12" id="KW-0812">Transmembrane</keyword>
<gene>
    <name evidence="15" type="ORF">WCI35_031218</name>
</gene>
<keyword evidence="7 12" id="KW-0472">Membrane</keyword>
<dbReference type="EMBL" id="JBFSEQ010000013">
    <property type="protein sequence ID" value="KAL2762806.1"/>
    <property type="molecule type" value="Genomic_DNA"/>
</dbReference>
<dbReference type="GO" id="GO:0005886">
    <property type="term" value="C:plasma membrane"/>
    <property type="evidence" value="ECO:0007669"/>
    <property type="project" value="UniProtKB-SubCell"/>
</dbReference>
<keyword evidence="6 12" id="KW-1133">Transmembrane helix</keyword>
<dbReference type="InterPro" id="IPR050412">
    <property type="entry name" value="Ig-like_Receptors_ImmuneReg"/>
</dbReference>
<dbReference type="InterPro" id="IPR013783">
    <property type="entry name" value="Ig-like_fold"/>
</dbReference>